<evidence type="ECO:0000313" key="1">
    <source>
        <dbReference type="EMBL" id="PHT31565.1"/>
    </source>
</evidence>
<evidence type="ECO:0000313" key="2">
    <source>
        <dbReference type="Proteomes" id="UP000224567"/>
    </source>
</evidence>
<gene>
    <name evidence="1" type="ORF">CQW23_27902</name>
</gene>
<sequence length="413" mass="46449">MRAGVYEWVVDRHTVVEPVTYNGGMEVSLPLPTKLNTVPFSAIERLRPGVEFDLLAVVADCSALQYTADQSKHFREAIVIDQSRLRGSIGNNLSASLEVEIWTAYILPPPDPTRWEYTGFVVVVVDYLADNEGATLLHHLHEHPVILAKRIGVTEFRGAIRLATRYQTSILLNPKYVQAATLIKWVEDNEHMLVSYTLRSSLASPSSPNLAPVEDEVFPISTISELSSQTFPVEGKISLPDRLQLFYLLACSHCNHFVRIKTKNGALLQLRHFELNITNTRDTITATVSETVAQTMLSLTSNQIYENVATQREPLSIVRTNQQFAHRLFRLQLQKLSYRFPNQTPGMLAVTSFTEAENPVVQTLSSPMAPGETGGVKRNMLLKRPHRLQLKYDSGLIQKATYRKNRCLVVVVI</sequence>
<reference evidence="1 2" key="1">
    <citation type="journal article" date="2017" name="Genome Biol.">
        <title>New reference genome sequences of hot pepper reveal the massive evolution of plant disease-resistance genes by retroduplication.</title>
        <authorList>
            <person name="Kim S."/>
            <person name="Park J."/>
            <person name="Yeom S.I."/>
            <person name="Kim Y.M."/>
            <person name="Seo E."/>
            <person name="Kim K.T."/>
            <person name="Kim M.S."/>
            <person name="Lee J.M."/>
            <person name="Cheong K."/>
            <person name="Shin H.S."/>
            <person name="Kim S.B."/>
            <person name="Han K."/>
            <person name="Lee J."/>
            <person name="Park M."/>
            <person name="Lee H.A."/>
            <person name="Lee H.Y."/>
            <person name="Lee Y."/>
            <person name="Oh S."/>
            <person name="Lee J.H."/>
            <person name="Choi E."/>
            <person name="Choi E."/>
            <person name="Lee S.E."/>
            <person name="Jeon J."/>
            <person name="Kim H."/>
            <person name="Choi G."/>
            <person name="Song H."/>
            <person name="Lee J."/>
            <person name="Lee S.C."/>
            <person name="Kwon J.K."/>
            <person name="Lee H.Y."/>
            <person name="Koo N."/>
            <person name="Hong Y."/>
            <person name="Kim R.W."/>
            <person name="Kang W.H."/>
            <person name="Huh J.H."/>
            <person name="Kang B.C."/>
            <person name="Yang T.J."/>
            <person name="Lee Y.H."/>
            <person name="Bennetzen J.L."/>
            <person name="Choi D."/>
        </authorList>
    </citation>
    <scope>NUCLEOTIDE SEQUENCE [LARGE SCALE GENOMIC DNA]</scope>
    <source>
        <strain evidence="2">cv. PBC81</strain>
    </source>
</reference>
<dbReference type="EMBL" id="MLFT02000012">
    <property type="protein sequence ID" value="PHT31565.1"/>
    <property type="molecule type" value="Genomic_DNA"/>
</dbReference>
<reference evidence="2" key="2">
    <citation type="journal article" date="2017" name="J. Anim. Genet.">
        <title>Multiple reference genome sequences of hot pepper reveal the massive evolution of plant disease resistance genes by retroduplication.</title>
        <authorList>
            <person name="Kim S."/>
            <person name="Park J."/>
            <person name="Yeom S.-I."/>
            <person name="Kim Y.-M."/>
            <person name="Seo E."/>
            <person name="Kim K.-T."/>
            <person name="Kim M.-S."/>
            <person name="Lee J.M."/>
            <person name="Cheong K."/>
            <person name="Shin H.-S."/>
            <person name="Kim S.-B."/>
            <person name="Han K."/>
            <person name="Lee J."/>
            <person name="Park M."/>
            <person name="Lee H.-A."/>
            <person name="Lee H.-Y."/>
            <person name="Lee Y."/>
            <person name="Oh S."/>
            <person name="Lee J.H."/>
            <person name="Choi E."/>
            <person name="Choi E."/>
            <person name="Lee S.E."/>
            <person name="Jeon J."/>
            <person name="Kim H."/>
            <person name="Choi G."/>
            <person name="Song H."/>
            <person name="Lee J."/>
            <person name="Lee S.-C."/>
            <person name="Kwon J.-K."/>
            <person name="Lee H.-Y."/>
            <person name="Koo N."/>
            <person name="Hong Y."/>
            <person name="Kim R.W."/>
            <person name="Kang W.-H."/>
            <person name="Huh J.H."/>
            <person name="Kang B.-C."/>
            <person name="Yang T.-J."/>
            <person name="Lee Y.-H."/>
            <person name="Bennetzen J.L."/>
            <person name="Choi D."/>
        </authorList>
    </citation>
    <scope>NUCLEOTIDE SEQUENCE [LARGE SCALE GENOMIC DNA]</scope>
    <source>
        <strain evidence="2">cv. PBC81</strain>
    </source>
</reference>
<protein>
    <submittedName>
        <fullName evidence="1">Uncharacterized protein</fullName>
    </submittedName>
</protein>
<accession>A0A2G2VEZ3</accession>
<dbReference type="Gene3D" id="2.40.50.140">
    <property type="entry name" value="Nucleic acid-binding proteins"/>
    <property type="match status" value="1"/>
</dbReference>
<dbReference type="OrthoDB" id="1299466at2759"/>
<dbReference type="InterPro" id="IPR012340">
    <property type="entry name" value="NA-bd_OB-fold"/>
</dbReference>
<proteinExistence type="predicted"/>
<keyword evidence="2" id="KW-1185">Reference proteome</keyword>
<dbReference type="AlphaFoldDB" id="A0A2G2VEZ3"/>
<name>A0A2G2VEZ3_CAPBA</name>
<organism evidence="1 2">
    <name type="scientific">Capsicum baccatum</name>
    <name type="common">Peruvian pepper</name>
    <dbReference type="NCBI Taxonomy" id="33114"/>
    <lineage>
        <taxon>Eukaryota</taxon>
        <taxon>Viridiplantae</taxon>
        <taxon>Streptophyta</taxon>
        <taxon>Embryophyta</taxon>
        <taxon>Tracheophyta</taxon>
        <taxon>Spermatophyta</taxon>
        <taxon>Magnoliopsida</taxon>
        <taxon>eudicotyledons</taxon>
        <taxon>Gunneridae</taxon>
        <taxon>Pentapetalae</taxon>
        <taxon>asterids</taxon>
        <taxon>lamiids</taxon>
        <taxon>Solanales</taxon>
        <taxon>Solanaceae</taxon>
        <taxon>Solanoideae</taxon>
        <taxon>Capsiceae</taxon>
        <taxon>Capsicum</taxon>
    </lineage>
</organism>
<dbReference type="STRING" id="33114.A0A2G2VEZ3"/>
<comment type="caution">
    <text evidence="1">The sequence shown here is derived from an EMBL/GenBank/DDBJ whole genome shotgun (WGS) entry which is preliminary data.</text>
</comment>
<dbReference type="Proteomes" id="UP000224567">
    <property type="component" value="Unassembled WGS sequence"/>
</dbReference>